<accession>A0A060ZGT3</accession>
<evidence type="ECO:0000259" key="3">
    <source>
        <dbReference type="PROSITE" id="PS50001"/>
    </source>
</evidence>
<evidence type="ECO:0000313" key="5">
    <source>
        <dbReference type="Proteomes" id="UP000193380"/>
    </source>
</evidence>
<evidence type="ECO:0000256" key="1">
    <source>
        <dbReference type="PROSITE-ProRule" id="PRU00191"/>
    </source>
</evidence>
<dbReference type="InterPro" id="IPR000980">
    <property type="entry name" value="SH2"/>
</dbReference>
<evidence type="ECO:0000256" key="2">
    <source>
        <dbReference type="SAM" id="SignalP"/>
    </source>
</evidence>
<reference evidence="4" key="1">
    <citation type="journal article" date="2014" name="Nat. Commun.">
        <title>The rainbow trout genome provides novel insights into evolution after whole-genome duplication in vertebrates.</title>
        <authorList>
            <person name="Berthelot C."/>
            <person name="Brunet F."/>
            <person name="Chalopin D."/>
            <person name="Juanchich A."/>
            <person name="Bernard M."/>
            <person name="Noel B."/>
            <person name="Bento P."/>
            <person name="Da Silva C."/>
            <person name="Labadie K."/>
            <person name="Alberti A."/>
            <person name="Aury J.M."/>
            <person name="Louis A."/>
            <person name="Dehais P."/>
            <person name="Bardou P."/>
            <person name="Montfort J."/>
            <person name="Klopp C."/>
            <person name="Cabau C."/>
            <person name="Gaspin C."/>
            <person name="Thorgaard G.H."/>
            <person name="Boussaha M."/>
            <person name="Quillet E."/>
            <person name="Guyomard R."/>
            <person name="Galiana D."/>
            <person name="Bobe J."/>
            <person name="Volff J.N."/>
            <person name="Genet C."/>
            <person name="Wincker P."/>
            <person name="Jaillon O."/>
            <person name="Roest Crollius H."/>
            <person name="Guiguen Y."/>
        </authorList>
    </citation>
    <scope>NUCLEOTIDE SEQUENCE [LARGE SCALE GENOMIC DNA]</scope>
</reference>
<name>A0A060ZGT3_ONCMY</name>
<keyword evidence="1" id="KW-0727">SH2 domain</keyword>
<proteinExistence type="predicted"/>
<protein>
    <recommendedName>
        <fullName evidence="3">SH2 domain-containing protein</fullName>
    </recommendedName>
</protein>
<dbReference type="AlphaFoldDB" id="A0A060ZGT3"/>
<organism evidence="4 5">
    <name type="scientific">Oncorhynchus mykiss</name>
    <name type="common">Rainbow trout</name>
    <name type="synonym">Salmo gairdneri</name>
    <dbReference type="NCBI Taxonomy" id="8022"/>
    <lineage>
        <taxon>Eukaryota</taxon>
        <taxon>Metazoa</taxon>
        <taxon>Chordata</taxon>
        <taxon>Craniata</taxon>
        <taxon>Vertebrata</taxon>
        <taxon>Euteleostomi</taxon>
        <taxon>Actinopterygii</taxon>
        <taxon>Neopterygii</taxon>
        <taxon>Teleostei</taxon>
        <taxon>Protacanthopterygii</taxon>
        <taxon>Salmoniformes</taxon>
        <taxon>Salmonidae</taxon>
        <taxon>Salmoninae</taxon>
        <taxon>Oncorhynchus</taxon>
    </lineage>
</organism>
<feature type="domain" description="SH2" evidence="3">
    <location>
        <begin position="99"/>
        <end position="174"/>
    </location>
</feature>
<feature type="chain" id="PRO_5001593179" description="SH2 domain-containing protein" evidence="2">
    <location>
        <begin position="18"/>
        <end position="181"/>
    </location>
</feature>
<evidence type="ECO:0000313" key="4">
    <source>
        <dbReference type="EMBL" id="CDR00415.1"/>
    </source>
</evidence>
<feature type="signal peptide" evidence="2">
    <location>
        <begin position="1"/>
        <end position="17"/>
    </location>
</feature>
<dbReference type="SUPFAM" id="SSF55550">
    <property type="entry name" value="SH2 domain"/>
    <property type="match status" value="1"/>
</dbReference>
<dbReference type="EMBL" id="FR956759">
    <property type="protein sequence ID" value="CDR00415.1"/>
    <property type="molecule type" value="Genomic_DNA"/>
</dbReference>
<dbReference type="InterPro" id="IPR036860">
    <property type="entry name" value="SH2_dom_sf"/>
</dbReference>
<sequence length="181" mass="20048">SVCIYLCMCTCAHLLFCVRVGITIRKHIGFERYISNCISSSPHLSPSLRLDGEVGGLFLQAPPCVGVGARLAGARDSGYDSLRRRMSVLDRLVQTHVVWLQLGLNHADSTSILEPQPTGTFLVRKSTTLQRKVISLRMHQDSETPVKDFPVKESQYTFSLEGSGLGFADLFRLVAFCCISR</sequence>
<gene>
    <name evidence="4" type="ORF">GSONMT00059716001</name>
</gene>
<feature type="non-terminal residue" evidence="4">
    <location>
        <position position="1"/>
    </location>
</feature>
<keyword evidence="2" id="KW-0732">Signal</keyword>
<dbReference type="Proteomes" id="UP000193380">
    <property type="component" value="Unassembled WGS sequence"/>
</dbReference>
<reference evidence="4" key="2">
    <citation type="submission" date="2014-03" db="EMBL/GenBank/DDBJ databases">
        <authorList>
            <person name="Genoscope - CEA"/>
        </authorList>
    </citation>
    <scope>NUCLEOTIDE SEQUENCE</scope>
</reference>
<dbReference type="PaxDb" id="8022-A0A060ZGT3"/>
<dbReference type="Gene3D" id="3.30.505.10">
    <property type="entry name" value="SH2 domain"/>
    <property type="match status" value="1"/>
</dbReference>
<dbReference type="STRING" id="8022.A0A060ZGT3"/>
<dbReference type="PROSITE" id="PS50001">
    <property type="entry name" value="SH2"/>
    <property type="match status" value="1"/>
</dbReference>